<dbReference type="SMART" id="SM00394">
    <property type="entry name" value="RIIa"/>
    <property type="match status" value="1"/>
</dbReference>
<dbReference type="Proteomes" id="UP000886520">
    <property type="component" value="Chromosome 14"/>
</dbReference>
<keyword evidence="7" id="KW-1185">Reference proteome</keyword>
<dbReference type="Pfam" id="PF02197">
    <property type="entry name" value="RIIa"/>
    <property type="match status" value="1"/>
</dbReference>
<evidence type="ECO:0000313" key="6">
    <source>
        <dbReference type="EMBL" id="KAI5070247.1"/>
    </source>
</evidence>
<dbReference type="CDD" id="cd22985">
    <property type="entry name" value="DD_CrRSP11-like"/>
    <property type="match status" value="1"/>
</dbReference>
<proteinExistence type="inferred from homology"/>
<dbReference type="EMBL" id="JABFUD020000014">
    <property type="protein sequence ID" value="KAI5070247.1"/>
    <property type="molecule type" value="Genomic_DNA"/>
</dbReference>
<comment type="similarity">
    <text evidence="4">Belongs to the ropporin family.</text>
</comment>
<protein>
    <recommendedName>
        <fullName evidence="5">RIIa domain-containing protein</fullName>
    </recommendedName>
</protein>
<keyword evidence="2" id="KW-0282">Flagellum</keyword>
<reference evidence="6" key="1">
    <citation type="submission" date="2021-01" db="EMBL/GenBank/DDBJ databases">
        <title>Adiantum capillus-veneris genome.</title>
        <authorList>
            <person name="Fang Y."/>
            <person name="Liao Q."/>
        </authorList>
    </citation>
    <scope>NUCLEOTIDE SEQUENCE</scope>
    <source>
        <strain evidence="6">H3</strain>
        <tissue evidence="6">Leaf</tissue>
    </source>
</reference>
<dbReference type="Gene3D" id="1.20.890.10">
    <property type="entry name" value="cAMP-dependent protein kinase regulatory subunit, dimerization-anchoring domain"/>
    <property type="match status" value="1"/>
</dbReference>
<dbReference type="AlphaFoldDB" id="A0A9D4UM31"/>
<feature type="domain" description="RIIa" evidence="5">
    <location>
        <begin position="18"/>
        <end position="55"/>
    </location>
</feature>
<dbReference type="SUPFAM" id="SSF47473">
    <property type="entry name" value="EF-hand"/>
    <property type="match status" value="1"/>
</dbReference>
<organism evidence="6 7">
    <name type="scientific">Adiantum capillus-veneris</name>
    <name type="common">Maidenhair fern</name>
    <dbReference type="NCBI Taxonomy" id="13818"/>
    <lineage>
        <taxon>Eukaryota</taxon>
        <taxon>Viridiplantae</taxon>
        <taxon>Streptophyta</taxon>
        <taxon>Embryophyta</taxon>
        <taxon>Tracheophyta</taxon>
        <taxon>Polypodiopsida</taxon>
        <taxon>Polypodiidae</taxon>
        <taxon>Polypodiales</taxon>
        <taxon>Pteridineae</taxon>
        <taxon>Pteridaceae</taxon>
        <taxon>Vittarioideae</taxon>
        <taxon>Adiantum</taxon>
    </lineage>
</organism>
<evidence type="ECO:0000256" key="2">
    <source>
        <dbReference type="ARBA" id="ARBA00022846"/>
    </source>
</evidence>
<dbReference type="InterPro" id="IPR011992">
    <property type="entry name" value="EF-hand-dom_pair"/>
</dbReference>
<name>A0A9D4UM31_ADICA</name>
<evidence type="ECO:0000256" key="1">
    <source>
        <dbReference type="ARBA" id="ARBA00004230"/>
    </source>
</evidence>
<dbReference type="OrthoDB" id="10067602at2759"/>
<dbReference type="PANTHER" id="PTHR14952">
    <property type="entry name" value="ROPPORIN-1-LIKE PROTEIN"/>
    <property type="match status" value="1"/>
</dbReference>
<evidence type="ECO:0000256" key="3">
    <source>
        <dbReference type="ARBA" id="ARBA00023273"/>
    </source>
</evidence>
<keyword evidence="2" id="KW-0969">Cilium</keyword>
<evidence type="ECO:0000259" key="5">
    <source>
        <dbReference type="SMART" id="SM00394"/>
    </source>
</evidence>
<dbReference type="InterPro" id="IPR003117">
    <property type="entry name" value="cAMP_dep_PK_reg_su_I/II_a/b"/>
</dbReference>
<accession>A0A9D4UM31</accession>
<evidence type="ECO:0000256" key="4">
    <source>
        <dbReference type="ARBA" id="ARBA00035651"/>
    </source>
</evidence>
<comment type="caution">
    <text evidence="6">The sequence shown here is derived from an EMBL/GenBank/DDBJ whole genome shotgun (WGS) entry which is preliminary data.</text>
</comment>
<dbReference type="PANTHER" id="PTHR14952:SF9">
    <property type="entry name" value="EF-HAND DOMAIN-CONTAINING PROTEIN"/>
    <property type="match status" value="1"/>
</dbReference>
<dbReference type="SUPFAM" id="SSF47391">
    <property type="entry name" value="Dimerization-anchoring domain of cAMP-dependent PK regulatory subunit"/>
    <property type="match status" value="1"/>
</dbReference>
<dbReference type="GO" id="GO:0031514">
    <property type="term" value="C:motile cilium"/>
    <property type="evidence" value="ECO:0007669"/>
    <property type="project" value="UniProtKB-SubCell"/>
</dbReference>
<gene>
    <name evidence="6" type="ORF">GOP47_0014590</name>
</gene>
<sequence length="205" mass="23247">MELDFEPIYCVEQIQVPLGLPDLLKKFTKEVLRRQPASLEEFAAQYFQQLLKKSKDNKNIQPPSVHQLQGVWIELKGKDSLKQAEIAEICSLNGIGLSIIDRVFQMGGFSGDMVDPKEVVILLITTSVKTFSAVLEAMFKVFGHNGGSTISVPLFFKLLFFIAKRDRDISPDTINALTKDLAERQEVTYNDIKSSPHLHKYFEKQ</sequence>
<keyword evidence="3" id="KW-0966">Cell projection</keyword>
<comment type="subcellular location">
    <subcellularLocation>
        <location evidence="1">Cell projection</location>
        <location evidence="1">Cilium</location>
        <location evidence="1">Flagellum</location>
    </subcellularLocation>
</comment>
<evidence type="ECO:0000313" key="7">
    <source>
        <dbReference type="Proteomes" id="UP000886520"/>
    </source>
</evidence>